<feature type="signal peptide" evidence="1">
    <location>
        <begin position="1"/>
        <end position="32"/>
    </location>
</feature>
<name>A0A8J5GEW2_ZINOF</name>
<gene>
    <name evidence="2" type="ORF">ZIOFF_036728</name>
</gene>
<evidence type="ECO:0000313" key="3">
    <source>
        <dbReference type="Proteomes" id="UP000734854"/>
    </source>
</evidence>
<dbReference type="Proteomes" id="UP000734854">
    <property type="component" value="Unassembled WGS sequence"/>
</dbReference>
<feature type="chain" id="PRO_5035240981" evidence="1">
    <location>
        <begin position="33"/>
        <end position="182"/>
    </location>
</feature>
<keyword evidence="1" id="KW-0732">Signal</keyword>
<organism evidence="2 3">
    <name type="scientific">Zingiber officinale</name>
    <name type="common">Ginger</name>
    <name type="synonym">Amomum zingiber</name>
    <dbReference type="NCBI Taxonomy" id="94328"/>
    <lineage>
        <taxon>Eukaryota</taxon>
        <taxon>Viridiplantae</taxon>
        <taxon>Streptophyta</taxon>
        <taxon>Embryophyta</taxon>
        <taxon>Tracheophyta</taxon>
        <taxon>Spermatophyta</taxon>
        <taxon>Magnoliopsida</taxon>
        <taxon>Liliopsida</taxon>
        <taxon>Zingiberales</taxon>
        <taxon>Zingiberaceae</taxon>
        <taxon>Zingiber</taxon>
    </lineage>
</organism>
<dbReference type="PANTHER" id="PTHR37702">
    <property type="entry name" value="PROLINE-RICH FAMILY PROTEIN"/>
    <property type="match status" value="1"/>
</dbReference>
<accession>A0A8J5GEW2</accession>
<protein>
    <submittedName>
        <fullName evidence="2">Uncharacterized protein</fullName>
    </submittedName>
</protein>
<dbReference type="EMBL" id="JACMSC010000010">
    <property type="protein sequence ID" value="KAG6504395.1"/>
    <property type="molecule type" value="Genomic_DNA"/>
</dbReference>
<dbReference type="PANTHER" id="PTHR37702:SF9">
    <property type="entry name" value="PROLINE-RICH FAMILY PROTEIN"/>
    <property type="match status" value="1"/>
</dbReference>
<proteinExistence type="predicted"/>
<reference evidence="2 3" key="1">
    <citation type="submission" date="2020-08" db="EMBL/GenBank/DDBJ databases">
        <title>Plant Genome Project.</title>
        <authorList>
            <person name="Zhang R.-G."/>
        </authorList>
    </citation>
    <scope>NUCLEOTIDE SEQUENCE [LARGE SCALE GENOMIC DNA]</scope>
    <source>
        <tissue evidence="2">Rhizome</tissue>
    </source>
</reference>
<dbReference type="PRINTS" id="PR01217">
    <property type="entry name" value="PRICHEXTENSN"/>
</dbReference>
<keyword evidence="3" id="KW-1185">Reference proteome</keyword>
<comment type="caution">
    <text evidence="2">The sequence shown here is derived from an EMBL/GenBank/DDBJ whole genome shotgun (WGS) entry which is preliminary data.</text>
</comment>
<evidence type="ECO:0000256" key="1">
    <source>
        <dbReference type="SAM" id="SignalP"/>
    </source>
</evidence>
<sequence length="182" mass="19130">MAKRSEAFPPAAAPAAILLLLLLAATSPPAASESKSVARDGASCTMCASCDNPCQPIYYPSPPPPPRIPETPSAPGTFYYYSPPPPSGGGGVYYPPLTGIYFKAPPPPNPFMPYFPFYYYSPPPPSNSATGATVASKSILFSASLLSLFLICSSKGNCSKKDANGEETEIVRHSRGFILEGS</sequence>
<evidence type="ECO:0000313" key="2">
    <source>
        <dbReference type="EMBL" id="KAG6504395.1"/>
    </source>
</evidence>
<dbReference type="AlphaFoldDB" id="A0A8J5GEW2"/>